<evidence type="ECO:0000313" key="3">
    <source>
        <dbReference type="EMBL" id="MCU4975813.1"/>
    </source>
</evidence>
<dbReference type="EMBL" id="JAOPKA010000017">
    <property type="protein sequence ID" value="MCU4743710.1"/>
    <property type="molecule type" value="Genomic_DNA"/>
</dbReference>
<feature type="transmembrane region" description="Helical" evidence="1">
    <location>
        <begin position="49"/>
        <end position="67"/>
    </location>
</feature>
<evidence type="ECO:0000313" key="4">
    <source>
        <dbReference type="Proteomes" id="UP001320972"/>
    </source>
</evidence>
<reference evidence="2 4" key="1">
    <citation type="submission" date="2022-09" db="EMBL/GenBank/DDBJ databases">
        <title>Enrichment on poylsaccharides allowed isolation of novel metabolic and taxonomic groups of Haloarchaea.</title>
        <authorList>
            <person name="Sorokin D.Y."/>
            <person name="Elcheninov A.G."/>
            <person name="Khizhniak T.V."/>
            <person name="Kolganova T.V."/>
            <person name="Kublanov I.V."/>
        </authorList>
    </citation>
    <scope>NUCLEOTIDE SEQUENCE</scope>
    <source>
        <strain evidence="3 4">AArc-m2/3/4</strain>
        <strain evidence="2">AArc-xg1-1</strain>
    </source>
</reference>
<gene>
    <name evidence="3" type="ORF">OB955_24335</name>
    <name evidence="2" type="ORF">OB960_20195</name>
</gene>
<dbReference type="AlphaFoldDB" id="A0AAP2Z3D0"/>
<evidence type="ECO:0000256" key="1">
    <source>
        <dbReference type="SAM" id="Phobius"/>
    </source>
</evidence>
<proteinExistence type="predicted"/>
<keyword evidence="4" id="KW-1185">Reference proteome</keyword>
<accession>A0AAP2Z3D0</accession>
<evidence type="ECO:0000313" key="2">
    <source>
        <dbReference type="EMBL" id="MCU4743710.1"/>
    </source>
</evidence>
<feature type="transmembrane region" description="Helical" evidence="1">
    <location>
        <begin position="12"/>
        <end position="37"/>
    </location>
</feature>
<organism evidence="2 5">
    <name type="scientific">Natronoglomus mannanivorans</name>
    <dbReference type="NCBI Taxonomy" id="2979990"/>
    <lineage>
        <taxon>Archaea</taxon>
        <taxon>Methanobacteriati</taxon>
        <taxon>Methanobacteriota</taxon>
        <taxon>Stenosarchaea group</taxon>
        <taxon>Halobacteria</taxon>
        <taxon>Halobacteriales</taxon>
        <taxon>Natrialbaceae</taxon>
        <taxon>Natronoglomus</taxon>
    </lineage>
</organism>
<keyword evidence="1" id="KW-1133">Transmembrane helix</keyword>
<protein>
    <submittedName>
        <fullName evidence="2">Uncharacterized protein</fullName>
    </submittedName>
</protein>
<evidence type="ECO:0000313" key="5">
    <source>
        <dbReference type="Proteomes" id="UP001321018"/>
    </source>
</evidence>
<dbReference type="EMBL" id="JAOPKB010000025">
    <property type="protein sequence ID" value="MCU4975813.1"/>
    <property type="molecule type" value="Genomic_DNA"/>
</dbReference>
<name>A0AAP2Z3D0_9EURY</name>
<sequence>MTDTVTDFGTQMWFRAIIGILWIVVAGLVAVGLYSLQPTVGDRIVSSEYLLGTAVFGLAILSIGYALSVTGRRRRPKA</sequence>
<keyword evidence="1" id="KW-0472">Membrane</keyword>
<dbReference type="Proteomes" id="UP001320972">
    <property type="component" value="Unassembled WGS sequence"/>
</dbReference>
<keyword evidence="1" id="KW-0812">Transmembrane</keyword>
<comment type="caution">
    <text evidence="2">The sequence shown here is derived from an EMBL/GenBank/DDBJ whole genome shotgun (WGS) entry which is preliminary data.</text>
</comment>
<dbReference type="Proteomes" id="UP001321018">
    <property type="component" value="Unassembled WGS sequence"/>
</dbReference>
<dbReference type="RefSeq" id="WP_338005522.1">
    <property type="nucleotide sequence ID" value="NZ_JAOPKA010000017.1"/>
</dbReference>